<feature type="region of interest" description="Disordered" evidence="1">
    <location>
        <begin position="295"/>
        <end position="333"/>
    </location>
</feature>
<keyword evidence="4" id="KW-1185">Reference proteome</keyword>
<dbReference type="AlphaFoldDB" id="A0AAD4NDK9"/>
<feature type="compositionally biased region" description="Polar residues" evidence="1">
    <location>
        <begin position="295"/>
        <end position="322"/>
    </location>
</feature>
<feature type="region of interest" description="Disordered" evidence="1">
    <location>
        <begin position="367"/>
        <end position="388"/>
    </location>
</feature>
<organism evidence="3 4">
    <name type="scientific">Ditylenchus destructor</name>
    <dbReference type="NCBI Taxonomy" id="166010"/>
    <lineage>
        <taxon>Eukaryota</taxon>
        <taxon>Metazoa</taxon>
        <taxon>Ecdysozoa</taxon>
        <taxon>Nematoda</taxon>
        <taxon>Chromadorea</taxon>
        <taxon>Rhabditida</taxon>
        <taxon>Tylenchina</taxon>
        <taxon>Tylenchomorpha</taxon>
        <taxon>Sphaerularioidea</taxon>
        <taxon>Anguinidae</taxon>
        <taxon>Anguininae</taxon>
        <taxon>Ditylenchus</taxon>
    </lineage>
</organism>
<evidence type="ECO:0000313" key="4">
    <source>
        <dbReference type="Proteomes" id="UP001201812"/>
    </source>
</evidence>
<proteinExistence type="predicted"/>
<feature type="compositionally biased region" description="Pro residues" evidence="1">
    <location>
        <begin position="257"/>
        <end position="266"/>
    </location>
</feature>
<feature type="compositionally biased region" description="Polar residues" evidence="1">
    <location>
        <begin position="367"/>
        <end position="386"/>
    </location>
</feature>
<evidence type="ECO:0000313" key="3">
    <source>
        <dbReference type="EMBL" id="KAI1720769.1"/>
    </source>
</evidence>
<accession>A0AAD4NDK9</accession>
<evidence type="ECO:0000256" key="1">
    <source>
        <dbReference type="SAM" id="MobiDB-lite"/>
    </source>
</evidence>
<evidence type="ECO:0000256" key="2">
    <source>
        <dbReference type="SAM" id="Phobius"/>
    </source>
</evidence>
<reference evidence="3" key="1">
    <citation type="submission" date="2022-01" db="EMBL/GenBank/DDBJ databases">
        <title>Genome Sequence Resource for Two Populations of Ditylenchus destructor, the Migratory Endoparasitic Phytonematode.</title>
        <authorList>
            <person name="Zhang H."/>
            <person name="Lin R."/>
            <person name="Xie B."/>
        </authorList>
    </citation>
    <scope>NUCLEOTIDE SEQUENCE</scope>
    <source>
        <strain evidence="3">BazhouSP</strain>
    </source>
</reference>
<keyword evidence="2" id="KW-0472">Membrane</keyword>
<dbReference type="EMBL" id="JAKKPZ010000005">
    <property type="protein sequence ID" value="KAI1720769.1"/>
    <property type="molecule type" value="Genomic_DNA"/>
</dbReference>
<feature type="compositionally biased region" description="Polar residues" evidence="1">
    <location>
        <begin position="246"/>
        <end position="255"/>
    </location>
</feature>
<sequence length="420" mass="45911">MATGAACFESSQLAFLVFGAIFGTLLLCAGFLVILLYWAKHKRWVTLDIPGCDRFTRCATSKGKPAKCMSDFRLPAFINSRRVHPTAGNNKQNKTIVYGIDEIENRETSAEKATDFRIVNFDPRQADDVLPIMQDPSTDISESVGYSVTTLTNANHDVIIDKVDSTLNNKLTPGDQILGVELSLCGLTSAQIQAIMLQLASCKYKLKIRRSDVQLAPKAEFNEDQNKNTTNTDFVEQKLAVVTHSEISSTPSATIGSPPPSLPSNSPPTSSADEDIHCNHANYVNSAPQTAQLEMTTANPSRGNEESSWNNTQNAISDQNSDTLKHEKSAVGSDVPVHVTANICNNTGPTICNENEVKELNNGIVKESNNNKQTDQPLNNGTSNGNDPKVILSAEQCGTLEVNRRRLENERQHLRQLGII</sequence>
<feature type="region of interest" description="Disordered" evidence="1">
    <location>
        <begin position="246"/>
        <end position="276"/>
    </location>
</feature>
<feature type="transmembrane region" description="Helical" evidence="2">
    <location>
        <begin position="12"/>
        <end position="38"/>
    </location>
</feature>
<keyword evidence="2" id="KW-1133">Transmembrane helix</keyword>
<evidence type="ECO:0008006" key="5">
    <source>
        <dbReference type="Google" id="ProtNLM"/>
    </source>
</evidence>
<protein>
    <recommendedName>
        <fullName evidence="5">PDZ domain-containing protein</fullName>
    </recommendedName>
</protein>
<keyword evidence="2" id="KW-0812">Transmembrane</keyword>
<dbReference type="Proteomes" id="UP001201812">
    <property type="component" value="Unassembled WGS sequence"/>
</dbReference>
<name>A0AAD4NDK9_9BILA</name>
<gene>
    <name evidence="3" type="ORF">DdX_05015</name>
</gene>
<comment type="caution">
    <text evidence="3">The sequence shown here is derived from an EMBL/GenBank/DDBJ whole genome shotgun (WGS) entry which is preliminary data.</text>
</comment>